<reference evidence="15 16" key="2">
    <citation type="submission" date="2019-02" db="EMBL/GenBank/DDBJ databases">
        <title>'Lichenibacterium ramalinii' gen. nov. sp. nov., 'Lichenibacterium minor' gen. nov. sp. nov.</title>
        <authorList>
            <person name="Pankratov T."/>
        </authorList>
    </citation>
    <scope>NUCLEOTIDE SEQUENCE [LARGE SCALE GENOMIC DNA]</scope>
    <source>
        <strain evidence="15 16">RmlP026</strain>
    </source>
</reference>
<reference evidence="15 16" key="1">
    <citation type="submission" date="2018-12" db="EMBL/GenBank/DDBJ databases">
        <authorList>
            <person name="Grouzdev D.S."/>
            <person name="Krutkina M.S."/>
        </authorList>
    </citation>
    <scope>NUCLEOTIDE SEQUENCE [LARGE SCALE GENOMIC DNA]</scope>
    <source>
        <strain evidence="15 16">RmlP026</strain>
    </source>
</reference>
<comment type="subcellular location">
    <subcellularLocation>
        <location evidence="1">Cell membrane</location>
        <topology evidence="1">Multi-pass membrane protein</topology>
    </subcellularLocation>
</comment>
<evidence type="ECO:0000256" key="3">
    <source>
        <dbReference type="ARBA" id="ARBA00021622"/>
    </source>
</evidence>
<feature type="transmembrane region" description="Helical" evidence="14">
    <location>
        <begin position="35"/>
        <end position="52"/>
    </location>
</feature>
<dbReference type="Pfam" id="PF01312">
    <property type="entry name" value="Bac_export_2"/>
    <property type="match status" value="1"/>
</dbReference>
<comment type="function">
    <text evidence="12">Required for formation of the rod structure in the basal body of the flagellar apparatus. Together with FliI and FliH, may constitute the export apparatus of flagellin.</text>
</comment>
<keyword evidence="16" id="KW-1185">Reference proteome</keyword>
<name>A0A4Q2UC54_9HYPH</name>
<evidence type="ECO:0000256" key="14">
    <source>
        <dbReference type="SAM" id="Phobius"/>
    </source>
</evidence>
<evidence type="ECO:0000256" key="2">
    <source>
        <dbReference type="ARBA" id="ARBA00010690"/>
    </source>
</evidence>
<keyword evidence="4" id="KW-0813">Transport</keyword>
<dbReference type="Proteomes" id="UP000290759">
    <property type="component" value="Unassembled WGS sequence"/>
</dbReference>
<evidence type="ECO:0000256" key="9">
    <source>
        <dbReference type="ARBA" id="ARBA00022989"/>
    </source>
</evidence>
<keyword evidence="9 14" id="KW-1133">Transmembrane helix</keyword>
<feature type="compositionally biased region" description="Basic and acidic residues" evidence="13">
    <location>
        <begin position="8"/>
        <end position="26"/>
    </location>
</feature>
<feature type="transmembrane region" description="Helical" evidence="14">
    <location>
        <begin position="84"/>
        <end position="113"/>
    </location>
</feature>
<evidence type="ECO:0000256" key="5">
    <source>
        <dbReference type="ARBA" id="ARBA00022475"/>
    </source>
</evidence>
<dbReference type="InterPro" id="IPR006135">
    <property type="entry name" value="T3SS_substrate_exporter"/>
</dbReference>
<protein>
    <recommendedName>
        <fullName evidence="3">Flagellar biosynthetic protein FlhB</fullName>
    </recommendedName>
</protein>
<dbReference type="Gene3D" id="6.10.250.2080">
    <property type="match status" value="1"/>
</dbReference>
<feature type="region of interest" description="Disordered" evidence="13">
    <location>
        <begin position="1"/>
        <end position="26"/>
    </location>
</feature>
<dbReference type="PANTHER" id="PTHR30531">
    <property type="entry name" value="FLAGELLAR BIOSYNTHETIC PROTEIN FLHB"/>
    <property type="match status" value="1"/>
</dbReference>
<dbReference type="PRINTS" id="PR00950">
    <property type="entry name" value="TYPE3IMSPROT"/>
</dbReference>
<organism evidence="15 16">
    <name type="scientific">Lichenibacterium minor</name>
    <dbReference type="NCBI Taxonomy" id="2316528"/>
    <lineage>
        <taxon>Bacteria</taxon>
        <taxon>Pseudomonadati</taxon>
        <taxon>Pseudomonadota</taxon>
        <taxon>Alphaproteobacteria</taxon>
        <taxon>Hyphomicrobiales</taxon>
        <taxon>Lichenihabitantaceae</taxon>
        <taxon>Lichenibacterium</taxon>
    </lineage>
</organism>
<keyword evidence="6 14" id="KW-0812">Transmembrane</keyword>
<evidence type="ECO:0000256" key="10">
    <source>
        <dbReference type="ARBA" id="ARBA00023136"/>
    </source>
</evidence>
<dbReference type="InterPro" id="IPR029025">
    <property type="entry name" value="T3SS_substrate_exporter_C"/>
</dbReference>
<dbReference type="FunFam" id="3.40.1690.10:FF:000001">
    <property type="entry name" value="Flagellar biosynthetic protein FlhB"/>
    <property type="match status" value="1"/>
</dbReference>
<dbReference type="AlphaFoldDB" id="A0A4Q2UC54"/>
<keyword evidence="15" id="KW-0966">Cell projection</keyword>
<keyword evidence="8" id="KW-0653">Protein transport</keyword>
<feature type="transmembrane region" description="Helical" evidence="14">
    <location>
        <begin position="189"/>
        <end position="214"/>
    </location>
</feature>
<keyword evidence="15" id="KW-0282">Flagellum</keyword>
<evidence type="ECO:0000256" key="6">
    <source>
        <dbReference type="ARBA" id="ARBA00022692"/>
    </source>
</evidence>
<keyword evidence="11" id="KW-1006">Bacterial flagellum protein export</keyword>
<dbReference type="RefSeq" id="WP_129225472.1">
    <property type="nucleotide sequence ID" value="NZ_QYBB01000007.1"/>
</dbReference>
<comment type="similarity">
    <text evidence="2">Belongs to the type III secretion exporter family.</text>
</comment>
<sequence>MSEDAGDDDGKTFEPTEKKLREAAERGDLPVSREAALLGGLAATLVVCSLTLRDGAARLADTLAHLFEDPARWRLNNGADAGDLLGVLMGASASFVVPVFTIFLVAGLGVSFAQNAPSVVLDRIAPKLSKVSPAAGLAKLVGKAGAIEFAKSVAKLLIMGCVAALVLAAERDTVADTIFVSPALVPDRVLALLVKLLSGVTAAFLLVGLADIALTRVKWRKRMMMTRQEVKDEHKQNEGDPMVKAKRRSLALDRRRRSMMADVPRATLVIANPTHFSIALRYKREEGGAPVVIAKGQDLLALKIREIAGQHGIAVIENKPLARSMYDLVEVGELIPAEFYKAVAEVIHYVQSRDSRRPTSPGPTVMN</sequence>
<evidence type="ECO:0000256" key="8">
    <source>
        <dbReference type="ARBA" id="ARBA00022927"/>
    </source>
</evidence>
<evidence type="ECO:0000256" key="4">
    <source>
        <dbReference type="ARBA" id="ARBA00022448"/>
    </source>
</evidence>
<keyword evidence="7" id="KW-1005">Bacterial flagellum biogenesis</keyword>
<evidence type="ECO:0000256" key="13">
    <source>
        <dbReference type="SAM" id="MobiDB-lite"/>
    </source>
</evidence>
<gene>
    <name evidence="15" type="primary">flhB</name>
    <name evidence="15" type="ORF">D3273_08575</name>
</gene>
<dbReference type="SUPFAM" id="SSF160544">
    <property type="entry name" value="EscU C-terminal domain-like"/>
    <property type="match status" value="1"/>
</dbReference>
<evidence type="ECO:0000313" key="16">
    <source>
        <dbReference type="Proteomes" id="UP000290759"/>
    </source>
</evidence>
<keyword evidence="5" id="KW-1003">Cell membrane</keyword>
<dbReference type="PANTHER" id="PTHR30531:SF12">
    <property type="entry name" value="FLAGELLAR BIOSYNTHETIC PROTEIN FLHB"/>
    <property type="match status" value="1"/>
</dbReference>
<dbReference type="Gene3D" id="3.40.1690.10">
    <property type="entry name" value="secretion proteins EscU"/>
    <property type="match status" value="1"/>
</dbReference>
<evidence type="ECO:0000256" key="11">
    <source>
        <dbReference type="ARBA" id="ARBA00023225"/>
    </source>
</evidence>
<evidence type="ECO:0000313" key="15">
    <source>
        <dbReference type="EMBL" id="RYC32435.1"/>
    </source>
</evidence>
<evidence type="ECO:0000256" key="1">
    <source>
        <dbReference type="ARBA" id="ARBA00004651"/>
    </source>
</evidence>
<accession>A0A4Q2UC54</accession>
<keyword evidence="15" id="KW-0969">Cilium</keyword>
<dbReference type="GO" id="GO:0005886">
    <property type="term" value="C:plasma membrane"/>
    <property type="evidence" value="ECO:0007669"/>
    <property type="project" value="UniProtKB-SubCell"/>
</dbReference>
<evidence type="ECO:0000256" key="7">
    <source>
        <dbReference type="ARBA" id="ARBA00022795"/>
    </source>
</evidence>
<dbReference type="EMBL" id="QYBB01000007">
    <property type="protein sequence ID" value="RYC32435.1"/>
    <property type="molecule type" value="Genomic_DNA"/>
</dbReference>
<dbReference type="GO" id="GO:0044781">
    <property type="term" value="P:bacterial-type flagellum organization"/>
    <property type="evidence" value="ECO:0007669"/>
    <property type="project" value="UniProtKB-KW"/>
</dbReference>
<evidence type="ECO:0000256" key="12">
    <source>
        <dbReference type="ARBA" id="ARBA00025078"/>
    </source>
</evidence>
<comment type="caution">
    <text evidence="15">The sequence shown here is derived from an EMBL/GenBank/DDBJ whole genome shotgun (WGS) entry which is preliminary data.</text>
</comment>
<keyword evidence="10 14" id="KW-0472">Membrane</keyword>
<dbReference type="GO" id="GO:0009306">
    <property type="term" value="P:protein secretion"/>
    <property type="evidence" value="ECO:0007669"/>
    <property type="project" value="InterPro"/>
</dbReference>
<dbReference type="OrthoDB" id="9807950at2"/>
<proteinExistence type="inferred from homology"/>